<evidence type="ECO:0000256" key="2">
    <source>
        <dbReference type="ARBA" id="ARBA00011233"/>
    </source>
</evidence>
<sequence length="360" mass="37969">MKTQLIALACLGPLAALAQESSSIQVYGVLDAGAVSEHDCRNGACTSTKISPGVSTGSVLGFSGREDIGNNTRAIFTLEAGVRNDTGQSDQNGRLFGSQAYVGLANRWGSFTVGRQYDVGYETLVEVADPFHGGMAGTATNLMGNGAKRSDNAIKYRSSVLRGFVASAIYSFGESAFSTSRNRAYGAMIGYEGGPVSLRAAYQRKNNFLQGQGSTAPVDLSSRNSLVAANLHLSKSATVYAAYAVNRGVGSSPWDQDNPYGALVLASPSTRTNDALAGVSFSSGAATYMVSYIRKDDRTLANMDADQLAVGMTYAMSKRTAFYAAYAKIKDHNGAPYTVGNFSEQGKGRSAFNLGLRHAF</sequence>
<evidence type="ECO:0000313" key="15">
    <source>
        <dbReference type="Proteomes" id="UP000315112"/>
    </source>
</evidence>
<keyword evidence="16" id="KW-1185">Reference proteome</keyword>
<gene>
    <name evidence="13" type="ORF">GO485_25105</name>
    <name evidence="14" type="ORF">IP92_04369</name>
</gene>
<dbReference type="OrthoDB" id="5289162at2"/>
<keyword evidence="6 11" id="KW-0732">Signal</keyword>
<dbReference type="RefSeq" id="WP_145879097.1">
    <property type="nucleotide sequence ID" value="NZ_CP046904.1"/>
</dbReference>
<dbReference type="EMBL" id="CP046904">
    <property type="protein sequence ID" value="QGZ42006.1"/>
    <property type="molecule type" value="Genomic_DNA"/>
</dbReference>
<dbReference type="SUPFAM" id="SSF56935">
    <property type="entry name" value="Porins"/>
    <property type="match status" value="1"/>
</dbReference>
<evidence type="ECO:0000256" key="8">
    <source>
        <dbReference type="ARBA" id="ARBA00023114"/>
    </source>
</evidence>
<keyword evidence="9" id="KW-0472">Membrane</keyword>
<evidence type="ECO:0000256" key="6">
    <source>
        <dbReference type="ARBA" id="ARBA00022729"/>
    </source>
</evidence>
<dbReference type="InterPro" id="IPR033900">
    <property type="entry name" value="Gram_neg_porin_domain"/>
</dbReference>
<keyword evidence="5" id="KW-0812">Transmembrane</keyword>
<dbReference type="AlphaFoldDB" id="A0A562PJ17"/>
<dbReference type="InterPro" id="IPR002299">
    <property type="entry name" value="Porin_Neis"/>
</dbReference>
<dbReference type="GO" id="GO:0009279">
    <property type="term" value="C:cell outer membrane"/>
    <property type="evidence" value="ECO:0007669"/>
    <property type="project" value="UniProtKB-SubCell"/>
</dbReference>
<evidence type="ECO:0000256" key="7">
    <source>
        <dbReference type="ARBA" id="ARBA00023065"/>
    </source>
</evidence>
<proteinExistence type="predicted"/>
<evidence type="ECO:0000313" key="16">
    <source>
        <dbReference type="Proteomes" id="UP000437862"/>
    </source>
</evidence>
<dbReference type="CDD" id="cd00342">
    <property type="entry name" value="gram_neg_porins"/>
    <property type="match status" value="1"/>
</dbReference>
<evidence type="ECO:0000256" key="10">
    <source>
        <dbReference type="ARBA" id="ARBA00023237"/>
    </source>
</evidence>
<reference evidence="13 16" key="3">
    <citation type="submission" date="2019-12" db="EMBL/GenBank/DDBJ databases">
        <title>Draft Genome Sequences of Six Type Strains of the Genus Massilia.</title>
        <authorList>
            <person name="Miess H."/>
            <person name="Frediansyah A."/>
            <person name="Goeker M."/>
            <person name="Gross H."/>
        </authorList>
    </citation>
    <scope>NUCLEOTIDE SEQUENCE [LARGE SCALE GENOMIC DNA]</scope>
    <source>
        <strain evidence="13 16">DSM 26639</strain>
    </source>
</reference>
<dbReference type="Gene3D" id="2.40.160.10">
    <property type="entry name" value="Porin"/>
    <property type="match status" value="1"/>
</dbReference>
<dbReference type="GO" id="GO:0006811">
    <property type="term" value="P:monoatomic ion transport"/>
    <property type="evidence" value="ECO:0007669"/>
    <property type="project" value="UniProtKB-KW"/>
</dbReference>
<feature type="signal peptide" evidence="11">
    <location>
        <begin position="1"/>
        <end position="18"/>
    </location>
</feature>
<evidence type="ECO:0000313" key="14">
    <source>
        <dbReference type="EMBL" id="TWI44419.1"/>
    </source>
</evidence>
<dbReference type="PANTHER" id="PTHR34501:SF9">
    <property type="entry name" value="MAJOR OUTER MEMBRANE PROTEIN P.IA"/>
    <property type="match status" value="1"/>
</dbReference>
<protein>
    <submittedName>
        <fullName evidence="13 14">Porin</fullName>
    </submittedName>
</protein>
<evidence type="ECO:0000259" key="12">
    <source>
        <dbReference type="Pfam" id="PF13609"/>
    </source>
</evidence>
<keyword evidence="7" id="KW-0406">Ion transport</keyword>
<evidence type="ECO:0000256" key="4">
    <source>
        <dbReference type="ARBA" id="ARBA00022452"/>
    </source>
</evidence>
<dbReference type="EMBL" id="VLKW01000009">
    <property type="protein sequence ID" value="TWI44419.1"/>
    <property type="molecule type" value="Genomic_DNA"/>
</dbReference>
<dbReference type="InterPro" id="IPR050298">
    <property type="entry name" value="Gram-neg_bact_OMP"/>
</dbReference>
<reference evidence="14" key="2">
    <citation type="submission" date="2019-07" db="EMBL/GenBank/DDBJ databases">
        <authorList>
            <person name="Whitman W."/>
            <person name="Huntemann M."/>
            <person name="Clum A."/>
            <person name="Pillay M."/>
            <person name="Palaniappan K."/>
            <person name="Varghese N."/>
            <person name="Mikhailova N."/>
            <person name="Stamatis D."/>
            <person name="Reddy T."/>
            <person name="Daum C."/>
            <person name="Shapiro N."/>
            <person name="Ivanova N."/>
            <person name="Kyrpides N."/>
            <person name="Woyke T."/>
        </authorList>
    </citation>
    <scope>NUCLEOTIDE SEQUENCE</scope>
    <source>
        <strain evidence="14">CGMCC 1.10685</strain>
    </source>
</reference>
<name>A0A562PJ17_9BURK</name>
<dbReference type="Proteomes" id="UP000437862">
    <property type="component" value="Chromosome"/>
</dbReference>
<feature type="chain" id="PRO_5044617772" evidence="11">
    <location>
        <begin position="19"/>
        <end position="360"/>
    </location>
</feature>
<comment type="subunit">
    <text evidence="2">Homotrimer.</text>
</comment>
<dbReference type="GO" id="GO:0015288">
    <property type="term" value="F:porin activity"/>
    <property type="evidence" value="ECO:0007669"/>
    <property type="project" value="UniProtKB-KW"/>
</dbReference>
<evidence type="ECO:0000256" key="9">
    <source>
        <dbReference type="ARBA" id="ARBA00023136"/>
    </source>
</evidence>
<evidence type="ECO:0000256" key="3">
    <source>
        <dbReference type="ARBA" id="ARBA00022448"/>
    </source>
</evidence>
<feature type="domain" description="Porin" evidence="12">
    <location>
        <begin position="7"/>
        <end position="331"/>
    </location>
</feature>
<evidence type="ECO:0000256" key="11">
    <source>
        <dbReference type="SAM" id="SignalP"/>
    </source>
</evidence>
<accession>A0A562PJ17</accession>
<dbReference type="PANTHER" id="PTHR34501">
    <property type="entry name" value="PROTEIN YDDL-RELATED"/>
    <property type="match status" value="1"/>
</dbReference>
<keyword evidence="4" id="KW-1134">Transmembrane beta strand</keyword>
<dbReference type="Proteomes" id="UP000315112">
    <property type="component" value="Unassembled WGS sequence"/>
</dbReference>
<keyword evidence="10" id="KW-0998">Cell outer membrane</keyword>
<organism evidence="14 15">
    <name type="scientific">Pseudoduganella flava</name>
    <dbReference type="NCBI Taxonomy" id="871742"/>
    <lineage>
        <taxon>Bacteria</taxon>
        <taxon>Pseudomonadati</taxon>
        <taxon>Pseudomonadota</taxon>
        <taxon>Betaproteobacteria</taxon>
        <taxon>Burkholderiales</taxon>
        <taxon>Oxalobacteraceae</taxon>
        <taxon>Telluria group</taxon>
        <taxon>Pseudoduganella</taxon>
    </lineage>
</organism>
<keyword evidence="3" id="KW-0813">Transport</keyword>
<dbReference type="PRINTS" id="PR00184">
    <property type="entry name" value="NEISSPPORIN"/>
</dbReference>
<dbReference type="GO" id="GO:0046930">
    <property type="term" value="C:pore complex"/>
    <property type="evidence" value="ECO:0007669"/>
    <property type="project" value="UniProtKB-KW"/>
</dbReference>
<evidence type="ECO:0000256" key="5">
    <source>
        <dbReference type="ARBA" id="ARBA00022692"/>
    </source>
</evidence>
<dbReference type="InterPro" id="IPR023614">
    <property type="entry name" value="Porin_dom_sf"/>
</dbReference>
<dbReference type="Pfam" id="PF13609">
    <property type="entry name" value="Porin_4"/>
    <property type="match status" value="1"/>
</dbReference>
<evidence type="ECO:0000256" key="1">
    <source>
        <dbReference type="ARBA" id="ARBA00004571"/>
    </source>
</evidence>
<keyword evidence="8" id="KW-0626">Porin</keyword>
<evidence type="ECO:0000313" key="13">
    <source>
        <dbReference type="EMBL" id="QGZ42006.1"/>
    </source>
</evidence>
<reference evidence="14 15" key="1">
    <citation type="journal article" date="2015" name="Stand. Genomic Sci.">
        <title>Genomic Encyclopedia of Bacterial and Archaeal Type Strains, Phase III: the genomes of soil and plant-associated and newly described type strains.</title>
        <authorList>
            <person name="Whitman W.B."/>
            <person name="Woyke T."/>
            <person name="Klenk H.P."/>
            <person name="Zhou Y."/>
            <person name="Lilburn T.G."/>
            <person name="Beck B.J."/>
            <person name="De Vos P."/>
            <person name="Vandamme P."/>
            <person name="Eisen J.A."/>
            <person name="Garrity G."/>
            <person name="Hugenholtz P."/>
            <person name="Kyrpides N.C."/>
        </authorList>
    </citation>
    <scope>NUCLEOTIDE SEQUENCE [LARGE SCALE GENOMIC DNA]</scope>
    <source>
        <strain evidence="14 15">CGMCC 1.10685</strain>
    </source>
</reference>
<comment type="subcellular location">
    <subcellularLocation>
        <location evidence="1">Cell outer membrane</location>
        <topology evidence="1">Multi-pass membrane protein</topology>
    </subcellularLocation>
</comment>